<comment type="caution">
    <text evidence="2">The sequence shown here is derived from an EMBL/GenBank/DDBJ whole genome shotgun (WGS) entry which is preliminary data.</text>
</comment>
<dbReference type="CDD" id="cd07379">
    <property type="entry name" value="MPP_239FB"/>
    <property type="match status" value="1"/>
</dbReference>
<organism evidence="2 3">
    <name type="scientific">Marinobacter albus</name>
    <dbReference type="NCBI Taxonomy" id="3030833"/>
    <lineage>
        <taxon>Bacteria</taxon>
        <taxon>Pseudomonadati</taxon>
        <taxon>Pseudomonadota</taxon>
        <taxon>Gammaproteobacteria</taxon>
        <taxon>Pseudomonadales</taxon>
        <taxon>Marinobacteraceae</taxon>
        <taxon>Marinobacter</taxon>
    </lineage>
</organism>
<dbReference type="RefSeq" id="WP_285366854.1">
    <property type="nucleotide sequence ID" value="NZ_JASSQD010000001.1"/>
</dbReference>
<dbReference type="InterPro" id="IPR004843">
    <property type="entry name" value="Calcineurin-like_PHP"/>
</dbReference>
<feature type="domain" description="Calcineurin-like phosphoesterase" evidence="1">
    <location>
        <begin position="1"/>
        <end position="177"/>
    </location>
</feature>
<dbReference type="Gene3D" id="3.60.21.10">
    <property type="match status" value="1"/>
</dbReference>
<keyword evidence="3" id="KW-1185">Reference proteome</keyword>
<dbReference type="SUPFAM" id="SSF56300">
    <property type="entry name" value="Metallo-dependent phosphatases"/>
    <property type="match status" value="1"/>
</dbReference>
<dbReference type="InterPro" id="IPR051693">
    <property type="entry name" value="UPF0046_metallophosphoest"/>
</dbReference>
<dbReference type="PANTHER" id="PTHR12905:SF0">
    <property type="entry name" value="CALCINEURIN-LIKE PHOSPHOESTERASE DOMAIN-CONTAINING PROTEIN"/>
    <property type="match status" value="1"/>
</dbReference>
<proteinExistence type="predicted"/>
<evidence type="ECO:0000313" key="3">
    <source>
        <dbReference type="Proteomes" id="UP001223547"/>
    </source>
</evidence>
<evidence type="ECO:0000259" key="1">
    <source>
        <dbReference type="Pfam" id="PF00149"/>
    </source>
</evidence>
<gene>
    <name evidence="2" type="ORF">QQF73_00580</name>
</gene>
<accession>A0ABT7H7U7</accession>
<evidence type="ECO:0000313" key="2">
    <source>
        <dbReference type="EMBL" id="MDK9556099.1"/>
    </source>
</evidence>
<dbReference type="EMBL" id="JASSQD010000001">
    <property type="protein sequence ID" value="MDK9556099.1"/>
    <property type="molecule type" value="Genomic_DNA"/>
</dbReference>
<sequence length="212" mass="24023">MRLVCISDTHSRHHDMPAIPDGDVLIHAGDCTGNGSLPALDDFTRWFGARPHQHKILIAGNHDFSFERYPDWSREMCEKQGITYLQGESVSIDALNFYGFPWQPIFRHMAFNAREGELRGRLKRVPDDTHVLVSHGPALNVLDYIPAERVHVGCRALAQRIDQLPHLKVHVCGHIHEGYGVSVRERDGMTFANASVCTERYRPTNPPIIIDL</sequence>
<name>A0ABT7H7U7_9GAMM</name>
<dbReference type="Pfam" id="PF00149">
    <property type="entry name" value="Metallophos"/>
    <property type="match status" value="1"/>
</dbReference>
<protein>
    <submittedName>
        <fullName evidence="2">Metallophosphatase domain-containing protein</fullName>
    </submittedName>
</protein>
<dbReference type="Proteomes" id="UP001223547">
    <property type="component" value="Unassembled WGS sequence"/>
</dbReference>
<dbReference type="InterPro" id="IPR029052">
    <property type="entry name" value="Metallo-depent_PP-like"/>
</dbReference>
<dbReference type="PANTHER" id="PTHR12905">
    <property type="entry name" value="METALLOPHOSPHOESTERASE"/>
    <property type="match status" value="1"/>
</dbReference>
<reference evidence="2 3" key="1">
    <citation type="submission" date="2023-05" db="EMBL/GenBank/DDBJ databases">
        <title>Marinobacter albus sp. nov., a marine bacterium isolated from sand in a coastal intertidal zone of huludao.</title>
        <authorList>
            <person name="Deng T."/>
        </authorList>
    </citation>
    <scope>NUCLEOTIDE SEQUENCE [LARGE SCALE GENOMIC DNA]</scope>
    <source>
        <strain evidence="2 3">M216</strain>
    </source>
</reference>